<keyword evidence="4" id="KW-1185">Reference proteome</keyword>
<proteinExistence type="predicted"/>
<name>A0AAP0KKS4_9MAGN</name>
<reference evidence="3 4" key="1">
    <citation type="submission" date="2024-01" db="EMBL/GenBank/DDBJ databases">
        <title>Genome assemblies of Stephania.</title>
        <authorList>
            <person name="Yang L."/>
        </authorList>
    </citation>
    <scope>NUCLEOTIDE SEQUENCE [LARGE SCALE GENOMIC DNA]</scope>
    <source>
        <strain evidence="3">QJT</strain>
        <tissue evidence="3">Leaf</tissue>
    </source>
</reference>
<feature type="region of interest" description="Disordered" evidence="2">
    <location>
        <begin position="28"/>
        <end position="77"/>
    </location>
</feature>
<comment type="caution">
    <text evidence="3">The sequence shown here is derived from an EMBL/GenBank/DDBJ whole genome shotgun (WGS) entry which is preliminary data.</text>
</comment>
<dbReference type="AlphaFoldDB" id="A0AAP0KKS4"/>
<dbReference type="EMBL" id="JBBNAE010000001">
    <property type="protein sequence ID" value="KAK9153558.1"/>
    <property type="molecule type" value="Genomic_DNA"/>
</dbReference>
<accession>A0AAP0KKS4</accession>
<gene>
    <name evidence="3" type="ORF">Sjap_001038</name>
</gene>
<dbReference type="Proteomes" id="UP001417504">
    <property type="component" value="Unassembled WGS sequence"/>
</dbReference>
<evidence type="ECO:0000256" key="1">
    <source>
        <dbReference type="SAM" id="Coils"/>
    </source>
</evidence>
<evidence type="ECO:0000313" key="4">
    <source>
        <dbReference type="Proteomes" id="UP001417504"/>
    </source>
</evidence>
<protein>
    <submittedName>
        <fullName evidence="3">Uncharacterized protein</fullName>
    </submittedName>
</protein>
<sequence length="390" mass="44608">MRNKHQLQIFGDNRALFPAHSLATWRSPIRPHQRHVSRSRQLLQSSRATSAGHTSSPNHVLTRQQSPEITQSSSATKIFPWPPTTIIMIDSKTHTIMVEACDFCGESFHPTYACPYHPRYGNYHSSSYASPQPDFCMSRPSPRSPQQERRTIKDMEKDMISDWLSPSTKKYSFDDWSNSSYSSMRNQSSRDIIRYCLATEQDMNLTEQELDQWIEQRDQEAEEEIQSILQKISAETMSPIPLESVEVNEATPIEDDWSEPEETIEVSLHEPDISIAHNEAEEAEKEIDVILERPEEPQNESKEYQPLVLVKPPTLPCIFVKPYKGVDIKERSQIFYATDTFVSVDDDVIDSYVLEVPDELLNLNEGMSDELPKAIDAPFVVDISKGEGIT</sequence>
<evidence type="ECO:0000313" key="3">
    <source>
        <dbReference type="EMBL" id="KAK9153558.1"/>
    </source>
</evidence>
<evidence type="ECO:0000256" key="2">
    <source>
        <dbReference type="SAM" id="MobiDB-lite"/>
    </source>
</evidence>
<organism evidence="3 4">
    <name type="scientific">Stephania japonica</name>
    <dbReference type="NCBI Taxonomy" id="461633"/>
    <lineage>
        <taxon>Eukaryota</taxon>
        <taxon>Viridiplantae</taxon>
        <taxon>Streptophyta</taxon>
        <taxon>Embryophyta</taxon>
        <taxon>Tracheophyta</taxon>
        <taxon>Spermatophyta</taxon>
        <taxon>Magnoliopsida</taxon>
        <taxon>Ranunculales</taxon>
        <taxon>Menispermaceae</taxon>
        <taxon>Menispermoideae</taxon>
        <taxon>Cissampelideae</taxon>
        <taxon>Stephania</taxon>
    </lineage>
</organism>
<feature type="compositionally biased region" description="Basic residues" evidence="2">
    <location>
        <begin position="29"/>
        <end position="38"/>
    </location>
</feature>
<feature type="compositionally biased region" description="Polar residues" evidence="2">
    <location>
        <begin position="48"/>
        <end position="76"/>
    </location>
</feature>
<feature type="coiled-coil region" evidence="1">
    <location>
        <begin position="196"/>
        <end position="223"/>
    </location>
</feature>
<keyword evidence="1" id="KW-0175">Coiled coil</keyword>